<proteinExistence type="predicted"/>
<dbReference type="PANTHER" id="PTHR42866">
    <property type="entry name" value="3-DEOXY-MANNO-OCTULOSONATE CYTIDYLYLTRANSFERASE"/>
    <property type="match status" value="1"/>
</dbReference>
<dbReference type="EMBL" id="UINC01009661">
    <property type="protein sequence ID" value="SVA43280.1"/>
    <property type="molecule type" value="Genomic_DNA"/>
</dbReference>
<accession>A0A381VSJ3</accession>
<gene>
    <name evidence="3" type="ORF">METZ01_LOCUS96134</name>
</gene>
<dbReference type="PANTHER" id="PTHR42866:SF2">
    <property type="entry name" value="3-DEOXY-MANNO-OCTULOSONATE CYTIDYLYLTRANSFERASE, MITOCHONDRIAL"/>
    <property type="match status" value="1"/>
</dbReference>
<dbReference type="NCBIfam" id="TIGR00466">
    <property type="entry name" value="kdsB"/>
    <property type="match status" value="1"/>
</dbReference>
<dbReference type="SUPFAM" id="SSF53448">
    <property type="entry name" value="Nucleotide-diphospho-sugar transferases"/>
    <property type="match status" value="1"/>
</dbReference>
<dbReference type="AlphaFoldDB" id="A0A381VSJ3"/>
<protein>
    <recommendedName>
        <fullName evidence="4">3-deoxy-manno-octulosonate cytidylyltransferase</fullName>
    </recommendedName>
</protein>
<dbReference type="GO" id="GO:0008690">
    <property type="term" value="F:3-deoxy-manno-octulosonate cytidylyltransferase activity"/>
    <property type="evidence" value="ECO:0007669"/>
    <property type="project" value="InterPro"/>
</dbReference>
<evidence type="ECO:0008006" key="4">
    <source>
        <dbReference type="Google" id="ProtNLM"/>
    </source>
</evidence>
<keyword evidence="1" id="KW-0808">Transferase</keyword>
<sequence>MIVGVIPARLDSTRFPEKILAPLAGKPLVAHVAERAMMSERLDKVIIAIDSEKTRDALAEFEFEMVMTSPNHVSGTDRVAEVIHGIDEAKIIINIQGDEPLVDPKVIDELVASFSDRKVTMATVVSQRIKVNDLLNPNIVKAILDEHLNAVDFKRNVFDLEIGGLYRHIGTYGFRRESLFEFTMLEPSERELDRSLEQMRALDNGIPIRALVTKYDHWAVDTPKDLEIVADMIGKMDNNSVERKT</sequence>
<reference evidence="3" key="1">
    <citation type="submission" date="2018-05" db="EMBL/GenBank/DDBJ databases">
        <authorList>
            <person name="Lanie J.A."/>
            <person name="Ng W.-L."/>
            <person name="Kazmierczak K.M."/>
            <person name="Andrzejewski T.M."/>
            <person name="Davidsen T.M."/>
            <person name="Wayne K.J."/>
            <person name="Tettelin H."/>
            <person name="Glass J.I."/>
            <person name="Rusch D."/>
            <person name="Podicherti R."/>
            <person name="Tsui H.-C.T."/>
            <person name="Winkler M.E."/>
        </authorList>
    </citation>
    <scope>NUCLEOTIDE SEQUENCE</scope>
</reference>
<name>A0A381VSJ3_9ZZZZ</name>
<keyword evidence="2" id="KW-0548">Nucleotidyltransferase</keyword>
<dbReference type="GO" id="GO:0005829">
    <property type="term" value="C:cytosol"/>
    <property type="evidence" value="ECO:0007669"/>
    <property type="project" value="TreeGrafter"/>
</dbReference>
<dbReference type="InterPro" id="IPR003329">
    <property type="entry name" value="Cytidylyl_trans"/>
</dbReference>
<dbReference type="Pfam" id="PF02348">
    <property type="entry name" value="CTP_transf_3"/>
    <property type="match status" value="1"/>
</dbReference>
<organism evidence="3">
    <name type="scientific">marine metagenome</name>
    <dbReference type="NCBI Taxonomy" id="408172"/>
    <lineage>
        <taxon>unclassified sequences</taxon>
        <taxon>metagenomes</taxon>
        <taxon>ecological metagenomes</taxon>
    </lineage>
</organism>
<dbReference type="NCBIfam" id="NF003952">
    <property type="entry name" value="PRK05450.1-5"/>
    <property type="match status" value="1"/>
</dbReference>
<dbReference type="InterPro" id="IPR029044">
    <property type="entry name" value="Nucleotide-diphossugar_trans"/>
</dbReference>
<dbReference type="Gene3D" id="3.90.550.10">
    <property type="entry name" value="Spore Coat Polysaccharide Biosynthesis Protein SpsA, Chain A"/>
    <property type="match status" value="1"/>
</dbReference>
<evidence type="ECO:0000256" key="2">
    <source>
        <dbReference type="ARBA" id="ARBA00022695"/>
    </source>
</evidence>
<evidence type="ECO:0000256" key="1">
    <source>
        <dbReference type="ARBA" id="ARBA00022679"/>
    </source>
</evidence>
<dbReference type="InterPro" id="IPR004528">
    <property type="entry name" value="KdsB"/>
</dbReference>
<evidence type="ECO:0000313" key="3">
    <source>
        <dbReference type="EMBL" id="SVA43280.1"/>
    </source>
</evidence>
<dbReference type="CDD" id="cd02517">
    <property type="entry name" value="CMP-KDO-Synthetase"/>
    <property type="match status" value="1"/>
</dbReference>